<dbReference type="AlphaFoldDB" id="A0A1I6GUD9"/>
<evidence type="ECO:0000313" key="3">
    <source>
        <dbReference type="Proteomes" id="UP000199424"/>
    </source>
</evidence>
<sequence length="603" mass="68786">MSAIAWIALAVLFLAVFFFFKSRKFRGFILLTAFAALLGMLFGPPSYVVHTDYTTTLRDDASGTRYHYAWAINKLAPTEAKRARVGLYNPTTKEFRRFNDDLAKSANLAFVPPTGANWLLHIWWWIFPATYLAFFIQRKFGGLSNLGGILYFPRRNRLCQEQLDSAREHGTVWAYEKALKFCQSYRWPPRKIVEIIQHEHQAIFQTYRQRVQTLERLYRNAGSTLQQRDASAYQRYGKLYLVANFMHLINRQLEQRETQQTAGLALDIQVQDGWYSYTGPDNELTKYDSLNALERAKLTEYEQRWGALGVNAFTLRDVAERYADERTSFATIRQQLAKVESAQEFVNEQIGQFLAFVEQLLHGTLTEQQQPIVRQLAHSYFIQRLFQEISDRSQDHVFHRSFSKQLRHTLATIMSAYFPEESKGGQGTALFSDTTLANFAQQQLQFHLLPVGRLTSGAPTIEATVFYRANQQQVWRAGLRQPQLPSNFKASADAFGHISATAMLRDTFNTRQNQVPPSRQSVSEQVKQDILDELNETMKELAQGAGEDLALELINQIIAGNGSNAILQFEATVDSEMSTLVFESLEHAASLLEAGLSLFGGDD</sequence>
<protein>
    <submittedName>
        <fullName evidence="2">Uncharacterized protein</fullName>
    </submittedName>
</protein>
<organism evidence="2 3">
    <name type="scientific">Pseudidiomarina maritima</name>
    <dbReference type="NCBI Taxonomy" id="519453"/>
    <lineage>
        <taxon>Bacteria</taxon>
        <taxon>Pseudomonadati</taxon>
        <taxon>Pseudomonadota</taxon>
        <taxon>Gammaproteobacteria</taxon>
        <taxon>Alteromonadales</taxon>
        <taxon>Idiomarinaceae</taxon>
        <taxon>Pseudidiomarina</taxon>
    </lineage>
</organism>
<proteinExistence type="predicted"/>
<evidence type="ECO:0000256" key="1">
    <source>
        <dbReference type="SAM" id="Phobius"/>
    </source>
</evidence>
<feature type="transmembrane region" description="Helical" evidence="1">
    <location>
        <begin position="6"/>
        <end position="21"/>
    </location>
</feature>
<dbReference type="RefSeq" id="WP_092856335.1">
    <property type="nucleotide sequence ID" value="NZ_FOYU01000001.1"/>
</dbReference>
<name>A0A1I6GUD9_9GAMM</name>
<evidence type="ECO:0000313" key="2">
    <source>
        <dbReference type="EMBL" id="SFR45711.1"/>
    </source>
</evidence>
<gene>
    <name evidence="2" type="ORF">SAMN04488070_1217</name>
</gene>
<keyword evidence="1" id="KW-1133">Transmembrane helix</keyword>
<feature type="transmembrane region" description="Helical" evidence="1">
    <location>
        <begin position="28"/>
        <end position="48"/>
    </location>
</feature>
<dbReference type="EMBL" id="FOYU01000001">
    <property type="protein sequence ID" value="SFR45711.1"/>
    <property type="molecule type" value="Genomic_DNA"/>
</dbReference>
<accession>A0A1I6GUD9</accession>
<keyword evidence="3" id="KW-1185">Reference proteome</keyword>
<reference evidence="3" key="1">
    <citation type="submission" date="2016-10" db="EMBL/GenBank/DDBJ databases">
        <authorList>
            <person name="Varghese N."/>
            <person name="Submissions S."/>
        </authorList>
    </citation>
    <scope>NUCLEOTIDE SEQUENCE [LARGE SCALE GENOMIC DNA]</scope>
    <source>
        <strain evidence="3">CGMCC 1.7285</strain>
    </source>
</reference>
<dbReference type="Proteomes" id="UP000199424">
    <property type="component" value="Unassembled WGS sequence"/>
</dbReference>
<keyword evidence="1" id="KW-0472">Membrane</keyword>
<keyword evidence="1" id="KW-0812">Transmembrane</keyword>